<proteinExistence type="predicted"/>
<accession>A0A0N4VV16</accession>
<dbReference type="Proteomes" id="UP000268014">
    <property type="component" value="Unassembled WGS sequence"/>
</dbReference>
<dbReference type="EMBL" id="UZAF01001330">
    <property type="protein sequence ID" value="VDO08046.1"/>
    <property type="molecule type" value="Genomic_DNA"/>
</dbReference>
<evidence type="ECO:0000313" key="3">
    <source>
        <dbReference type="Proteomes" id="UP000268014"/>
    </source>
</evidence>
<feature type="region of interest" description="Disordered" evidence="1">
    <location>
        <begin position="43"/>
        <end position="80"/>
    </location>
</feature>
<gene>
    <name evidence="2" type="ORF">HPLM_LOCUS1134</name>
</gene>
<sequence length="80" mass="8427">MPSNALTRCCHFVSYQTFCLKISSGSDGSVKACRRAAFLSAGISSPDESEQSITSDSSSTSFTCNDVEGAESSCRDDTVV</sequence>
<feature type="compositionally biased region" description="Low complexity" evidence="1">
    <location>
        <begin position="51"/>
        <end position="61"/>
    </location>
</feature>
<name>A0A0N4VV16_HAEPC</name>
<organism evidence="4">
    <name type="scientific">Haemonchus placei</name>
    <name type="common">Barber's pole worm</name>
    <dbReference type="NCBI Taxonomy" id="6290"/>
    <lineage>
        <taxon>Eukaryota</taxon>
        <taxon>Metazoa</taxon>
        <taxon>Ecdysozoa</taxon>
        <taxon>Nematoda</taxon>
        <taxon>Chromadorea</taxon>
        <taxon>Rhabditida</taxon>
        <taxon>Rhabditina</taxon>
        <taxon>Rhabditomorpha</taxon>
        <taxon>Strongyloidea</taxon>
        <taxon>Trichostrongylidae</taxon>
        <taxon>Haemonchus</taxon>
    </lineage>
</organism>
<evidence type="ECO:0000256" key="1">
    <source>
        <dbReference type="SAM" id="MobiDB-lite"/>
    </source>
</evidence>
<reference evidence="4" key="1">
    <citation type="submission" date="2017-02" db="UniProtKB">
        <authorList>
            <consortium name="WormBaseParasite"/>
        </authorList>
    </citation>
    <scope>IDENTIFICATION</scope>
</reference>
<dbReference type="AlphaFoldDB" id="A0A0N4VV16"/>
<evidence type="ECO:0000313" key="4">
    <source>
        <dbReference type="WBParaSite" id="HPLM_0000113301-mRNA-1"/>
    </source>
</evidence>
<protein>
    <submittedName>
        <fullName evidence="4">Secreted protein</fullName>
    </submittedName>
</protein>
<dbReference type="WBParaSite" id="HPLM_0000113301-mRNA-1">
    <property type="protein sequence ID" value="HPLM_0000113301-mRNA-1"/>
    <property type="gene ID" value="HPLM_0000113301"/>
</dbReference>
<keyword evidence="3" id="KW-1185">Reference proteome</keyword>
<evidence type="ECO:0000313" key="2">
    <source>
        <dbReference type="EMBL" id="VDO08046.1"/>
    </source>
</evidence>
<reference evidence="2 3" key="2">
    <citation type="submission" date="2018-11" db="EMBL/GenBank/DDBJ databases">
        <authorList>
            <consortium name="Pathogen Informatics"/>
        </authorList>
    </citation>
    <scope>NUCLEOTIDE SEQUENCE [LARGE SCALE GENOMIC DNA]</scope>
    <source>
        <strain evidence="2 3">MHpl1</strain>
    </source>
</reference>